<evidence type="ECO:0008006" key="3">
    <source>
        <dbReference type="Google" id="ProtNLM"/>
    </source>
</evidence>
<keyword evidence="2" id="KW-1185">Reference proteome</keyword>
<organism evidence="1 2">
    <name type="scientific">Kurthia sibirica</name>
    <dbReference type="NCBI Taxonomy" id="202750"/>
    <lineage>
        <taxon>Bacteria</taxon>
        <taxon>Bacillati</taxon>
        <taxon>Bacillota</taxon>
        <taxon>Bacilli</taxon>
        <taxon>Bacillales</taxon>
        <taxon>Caryophanaceae</taxon>
        <taxon>Kurthia</taxon>
    </lineage>
</organism>
<accession>A0A2U3AP48</accession>
<comment type="caution">
    <text evidence="1">The sequence shown here is derived from an EMBL/GenBank/DDBJ whole genome shotgun (WGS) entry which is preliminary data.</text>
</comment>
<proteinExistence type="predicted"/>
<name>A0A2U3AP48_9BACL</name>
<evidence type="ECO:0000313" key="2">
    <source>
        <dbReference type="Proteomes" id="UP000245938"/>
    </source>
</evidence>
<gene>
    <name evidence="1" type="ORF">DEX24_02830</name>
</gene>
<sequence length="177" mass="20964">MKIRMLLLIFVSLFLLSGCLGEKATIQLKKMGQQNIYHYEIKKNTELQVSFTEYQNGEKQIVQSYIVNEPLKGTFSMQYEKNQQYFTIIIRNEETGKEQRIKRKVMMKNQNLLIETSTFLLNEYDLEKTKIISYLAVPKNNKVKKVDFGLLENVDHYSAFLKEFDYLLIVQVKKIEK</sequence>
<dbReference type="RefSeq" id="WP_109304891.1">
    <property type="nucleotide sequence ID" value="NZ_BJUF01000066.1"/>
</dbReference>
<dbReference type="PROSITE" id="PS51257">
    <property type="entry name" value="PROKAR_LIPOPROTEIN"/>
    <property type="match status" value="1"/>
</dbReference>
<reference evidence="1 2" key="1">
    <citation type="submission" date="2018-05" db="EMBL/GenBank/DDBJ databases">
        <title>Kurthia sibirica genome sequence.</title>
        <authorList>
            <person name="Maclea K.S."/>
            <person name="Goen A.E."/>
        </authorList>
    </citation>
    <scope>NUCLEOTIDE SEQUENCE [LARGE SCALE GENOMIC DNA]</scope>
    <source>
        <strain evidence="1 2">ATCC 49154</strain>
    </source>
</reference>
<dbReference type="Proteomes" id="UP000245938">
    <property type="component" value="Unassembled WGS sequence"/>
</dbReference>
<dbReference type="EMBL" id="QFVR01000003">
    <property type="protein sequence ID" value="PWI26286.1"/>
    <property type="molecule type" value="Genomic_DNA"/>
</dbReference>
<evidence type="ECO:0000313" key="1">
    <source>
        <dbReference type="EMBL" id="PWI26286.1"/>
    </source>
</evidence>
<dbReference type="AlphaFoldDB" id="A0A2U3AP48"/>
<protein>
    <recommendedName>
        <fullName evidence="3">Lipoprotein</fullName>
    </recommendedName>
</protein>